<keyword evidence="2" id="KW-1185">Reference proteome</keyword>
<proteinExistence type="predicted"/>
<dbReference type="OrthoDB" id="8036689at2759"/>
<dbReference type="AlphaFoldDB" id="A0A4C1SW06"/>
<comment type="caution">
    <text evidence="1">The sequence shown here is derived from an EMBL/GenBank/DDBJ whole genome shotgun (WGS) entry which is preliminary data.</text>
</comment>
<dbReference type="PANTHER" id="PTHR22955">
    <property type="entry name" value="RETROTRANSPOSON"/>
    <property type="match status" value="1"/>
</dbReference>
<accession>A0A4C1SW06</accession>
<protein>
    <submittedName>
        <fullName evidence="1">Uncharacterized protein</fullName>
    </submittedName>
</protein>
<dbReference type="Proteomes" id="UP000299102">
    <property type="component" value="Unassembled WGS sequence"/>
</dbReference>
<dbReference type="PANTHER" id="PTHR22955:SF65">
    <property type="entry name" value="INTEGRASE CATALYTIC DOMAIN-CONTAINING PROTEIN"/>
    <property type="match status" value="1"/>
</dbReference>
<gene>
    <name evidence="1" type="ORF">EVAR_71732_1</name>
</gene>
<sequence length="145" mass="16861">MWLKDIFPQIPKFMRLRTRQKRHMGQRCTLDQSLKMASSVMRPSNSQSKKDLELEDRPTYLWTDSEIVLNWINSQSSVYQTFVANRIAAIHELSIAEQWRHVKSKENPADILSRGLAPSKLAASTLWFYGPLFCMDGRIFGQNDN</sequence>
<dbReference type="STRING" id="151549.A0A4C1SW06"/>
<evidence type="ECO:0000313" key="1">
    <source>
        <dbReference type="EMBL" id="GBP06115.1"/>
    </source>
</evidence>
<evidence type="ECO:0000313" key="2">
    <source>
        <dbReference type="Proteomes" id="UP000299102"/>
    </source>
</evidence>
<name>A0A4C1SW06_EUMVA</name>
<reference evidence="1 2" key="1">
    <citation type="journal article" date="2019" name="Commun. Biol.">
        <title>The bagworm genome reveals a unique fibroin gene that provides high tensile strength.</title>
        <authorList>
            <person name="Kono N."/>
            <person name="Nakamura H."/>
            <person name="Ohtoshi R."/>
            <person name="Tomita M."/>
            <person name="Numata K."/>
            <person name="Arakawa K."/>
        </authorList>
    </citation>
    <scope>NUCLEOTIDE SEQUENCE [LARGE SCALE GENOMIC DNA]</scope>
</reference>
<organism evidence="1 2">
    <name type="scientific">Eumeta variegata</name>
    <name type="common">Bagworm moth</name>
    <name type="synonym">Eumeta japonica</name>
    <dbReference type="NCBI Taxonomy" id="151549"/>
    <lineage>
        <taxon>Eukaryota</taxon>
        <taxon>Metazoa</taxon>
        <taxon>Ecdysozoa</taxon>
        <taxon>Arthropoda</taxon>
        <taxon>Hexapoda</taxon>
        <taxon>Insecta</taxon>
        <taxon>Pterygota</taxon>
        <taxon>Neoptera</taxon>
        <taxon>Endopterygota</taxon>
        <taxon>Lepidoptera</taxon>
        <taxon>Glossata</taxon>
        <taxon>Ditrysia</taxon>
        <taxon>Tineoidea</taxon>
        <taxon>Psychidae</taxon>
        <taxon>Oiketicinae</taxon>
        <taxon>Eumeta</taxon>
    </lineage>
</organism>
<dbReference type="EMBL" id="BGZK01003992">
    <property type="protein sequence ID" value="GBP06115.1"/>
    <property type="molecule type" value="Genomic_DNA"/>
</dbReference>